<gene>
    <name evidence="2" type="ORF">D9C73_005967</name>
</gene>
<dbReference type="AlphaFoldDB" id="A0A4U5UBN8"/>
<feature type="region of interest" description="Disordered" evidence="1">
    <location>
        <begin position="209"/>
        <end position="228"/>
    </location>
</feature>
<dbReference type="EMBL" id="CM014082">
    <property type="protein sequence ID" value="TKS70585.1"/>
    <property type="molecule type" value="Genomic_DNA"/>
</dbReference>
<evidence type="ECO:0000256" key="1">
    <source>
        <dbReference type="SAM" id="MobiDB-lite"/>
    </source>
</evidence>
<evidence type="ECO:0000313" key="3">
    <source>
        <dbReference type="Proteomes" id="UP000298787"/>
    </source>
</evidence>
<accession>A0A4U5UBN8</accession>
<sequence>MMDPQPEDVNEELEMILRNHGSSLMNLYLSMISGIKRAQHRQHVSNAGDSVLKRYRRLRQQPNRSYVNNTFIVPRRQSNTKNVSKMLEQPSTYAVSPSQAFYPTVKASMDHSLRSKRPSLAARSPQTDRCSMYELLTTAVKERPDIYSSPVRQSPIKAQLMTSLSRSPGAFSQSTCREKLFQRAYEAQINGNFRLLFSAKANCPREDASASRLLSSPPDTAVAPAGHHGLQRHLSFDTSLSSRRDFCPSKKIDEDFVKLSHKCVCQNKSHSFHGQPCRTCARSSEASRGHSSSSLATLALSPYHSLLRKRHREQGWDSHHQSKCFRDEYCASGSRRHGNEMLRRRFSTSDDDGISYSQQQHVAQIQRPAALSRSTSGDLDESGL</sequence>
<proteinExistence type="predicted"/>
<evidence type="ECO:0000313" key="2">
    <source>
        <dbReference type="EMBL" id="TKS70585.1"/>
    </source>
</evidence>
<keyword evidence="3" id="KW-1185">Reference proteome</keyword>
<dbReference type="Proteomes" id="UP000298787">
    <property type="component" value="Chromosome 5"/>
</dbReference>
<feature type="region of interest" description="Disordered" evidence="1">
    <location>
        <begin position="349"/>
        <end position="384"/>
    </location>
</feature>
<name>A0A4U5UBN8_COLLU</name>
<organism evidence="2 3">
    <name type="scientific">Collichthys lucidus</name>
    <name type="common">Big head croaker</name>
    <name type="synonym">Sciaena lucida</name>
    <dbReference type="NCBI Taxonomy" id="240159"/>
    <lineage>
        <taxon>Eukaryota</taxon>
        <taxon>Metazoa</taxon>
        <taxon>Chordata</taxon>
        <taxon>Craniata</taxon>
        <taxon>Vertebrata</taxon>
        <taxon>Euteleostomi</taxon>
        <taxon>Actinopterygii</taxon>
        <taxon>Neopterygii</taxon>
        <taxon>Teleostei</taxon>
        <taxon>Neoteleostei</taxon>
        <taxon>Acanthomorphata</taxon>
        <taxon>Eupercaria</taxon>
        <taxon>Sciaenidae</taxon>
        <taxon>Collichthys</taxon>
    </lineage>
</organism>
<reference evidence="2 3" key="1">
    <citation type="submission" date="2019-01" db="EMBL/GenBank/DDBJ databases">
        <title>Genome Assembly of Collichthys lucidus.</title>
        <authorList>
            <person name="Cai M."/>
            <person name="Xiao S."/>
        </authorList>
    </citation>
    <scope>NUCLEOTIDE SEQUENCE [LARGE SCALE GENOMIC DNA]</scope>
    <source>
        <strain evidence="2">JT15FE1705JMU</strain>
        <tissue evidence="2">Muscle</tissue>
    </source>
</reference>
<protein>
    <submittedName>
        <fullName evidence="2">Uncharacterized protein</fullName>
    </submittedName>
</protein>